<name>A0ABP0P809_9DINO</name>
<evidence type="ECO:0000313" key="2">
    <source>
        <dbReference type="EMBL" id="CAK9072190.1"/>
    </source>
</evidence>
<feature type="non-terminal residue" evidence="2">
    <location>
        <position position="1093"/>
    </location>
</feature>
<proteinExistence type="predicted"/>
<comment type="caution">
    <text evidence="2">The sequence shown here is derived from an EMBL/GenBank/DDBJ whole genome shotgun (WGS) entry which is preliminary data.</text>
</comment>
<evidence type="ECO:0000256" key="1">
    <source>
        <dbReference type="SAM" id="MobiDB-lite"/>
    </source>
</evidence>
<keyword evidence="3" id="KW-1185">Reference proteome</keyword>
<reference evidence="2 3" key="1">
    <citation type="submission" date="2024-02" db="EMBL/GenBank/DDBJ databases">
        <authorList>
            <person name="Chen Y."/>
            <person name="Shah S."/>
            <person name="Dougan E. K."/>
            <person name="Thang M."/>
            <person name="Chan C."/>
        </authorList>
    </citation>
    <scope>NUCLEOTIDE SEQUENCE [LARGE SCALE GENOMIC DNA]</scope>
</reference>
<dbReference type="EMBL" id="CAXAMN010022707">
    <property type="protein sequence ID" value="CAK9072190.1"/>
    <property type="molecule type" value="Genomic_DNA"/>
</dbReference>
<organism evidence="2 3">
    <name type="scientific">Durusdinium trenchii</name>
    <dbReference type="NCBI Taxonomy" id="1381693"/>
    <lineage>
        <taxon>Eukaryota</taxon>
        <taxon>Sar</taxon>
        <taxon>Alveolata</taxon>
        <taxon>Dinophyceae</taxon>
        <taxon>Suessiales</taxon>
        <taxon>Symbiodiniaceae</taxon>
        <taxon>Durusdinium</taxon>
    </lineage>
</organism>
<feature type="region of interest" description="Disordered" evidence="1">
    <location>
        <begin position="561"/>
        <end position="583"/>
    </location>
</feature>
<feature type="region of interest" description="Disordered" evidence="1">
    <location>
        <begin position="1067"/>
        <end position="1093"/>
    </location>
</feature>
<protein>
    <recommendedName>
        <fullName evidence="4">Transcription initiation factor TFIID subunit 2</fullName>
    </recommendedName>
</protein>
<feature type="compositionally biased region" description="Low complexity" evidence="1">
    <location>
        <begin position="564"/>
        <end position="583"/>
    </location>
</feature>
<gene>
    <name evidence="2" type="ORF">CCMP2556_LOCUS35505</name>
</gene>
<dbReference type="Proteomes" id="UP001642484">
    <property type="component" value="Unassembled WGS sequence"/>
</dbReference>
<evidence type="ECO:0008006" key="4">
    <source>
        <dbReference type="Google" id="ProtNLM"/>
    </source>
</evidence>
<sequence length="1093" mass="119619">MQLCQKKQRLSIELNFEERALRGTSVFELDLTDVQKGARCGCSGQIRLPSNGALAGSSCRLVARGCCSEAGSKVSPWLPLDAEETGGALHVRRSENALLLDAETLDALHELVGPASGETEALDRSTGFVLELAVEWTMAGEQVMPETSLQHFIRLPVHPRDAGGFSDGLDRESSADMDFFLAGHLGQCWFPTWHSQDECEQRCPMEIEVTLPVGCSCGTAGRLVQRKQLSPSRCSLWFFEGTALFPSEVPLIAGPLEELEKEGLRVLAPRGFELAEALEEFLADRRSLVNTLDYPWPLFGCTAMFLPLPHLRPLACPLVRPSCERVMERTSRIHASSLPLLTLHGSVYLFDLTLLGSACPSFTLSIVQPLRSYALASAWFGFLLELEPWLAHGLRRLMADGVLLQRWPSGLAEAEISARLHDEGEVWQMLVEEGLDRKSLSEQLQTTRGSVAESLGPVRELKAYLLCHELCRICGWKAFHQHLAALLSGTKQLSTEQFLEKLAEHPELESRQLQGELGNFAQQWIHGLGAPEVHVGWFYNRAFHRLEFVASQIPLEPLAKQMERSGAGSRRTAPAAASAASAASAPRKEARGIGFGYAGEVEDFVTGAQQRLAERARHVLGCQSESSGDLSASGGDIALAKVLRKYWRAPLTVEIHLSTHSTGRVQLELGQLGVEPVMSSWVFPPDVPRVKEEDLPPVTCLVSQWPLAKLVLVQPAEWWQGVLEKSSNPAAEADAAKVLQELATQGHLGNQMLHKALQALEAPLKEPGWHEITCAACASALCHWAASRPPGDALRAALLRPVHQFLGHGSTWREDTGLARARAAVARCLSSVPQSLDLWQNVLLQCRTMDLQSSREDPLTLAALEVLSSVRSKSKAEASRALQDRLAQEEAALASEKQRLAVMALGAWSVLKQRWGAEDLPWDFLTPLPSSAKRARTTPTPWRRRWAQAYAMGFAPSSLEAWSMEHPDGPHGSRPEATNAPPWSAQRLLGPNDDDATVGAMKASYPWNRAVRREACAAVCRGGASSIALQHLDAALAGERMPGLSSGEALQQALWTAEALFHLRLPKPGMPNAGPRADDWHQRGGAVTQSHEE</sequence>
<accession>A0ABP0P809</accession>
<evidence type="ECO:0000313" key="3">
    <source>
        <dbReference type="Proteomes" id="UP001642484"/>
    </source>
</evidence>